<organism evidence="3 4">
    <name type="scientific">Rhizocola hellebori</name>
    <dbReference type="NCBI Taxonomy" id="1392758"/>
    <lineage>
        <taxon>Bacteria</taxon>
        <taxon>Bacillati</taxon>
        <taxon>Actinomycetota</taxon>
        <taxon>Actinomycetes</taxon>
        <taxon>Micromonosporales</taxon>
        <taxon>Micromonosporaceae</taxon>
        <taxon>Rhizocola</taxon>
    </lineage>
</organism>
<accession>A0A8J3QJ22</accession>
<feature type="transmembrane region" description="Helical" evidence="1">
    <location>
        <begin position="12"/>
        <end position="33"/>
    </location>
</feature>
<feature type="transmembrane region" description="Helical" evidence="1">
    <location>
        <begin position="115"/>
        <end position="132"/>
    </location>
</feature>
<keyword evidence="1" id="KW-1133">Transmembrane helix</keyword>
<dbReference type="InterPro" id="IPR025196">
    <property type="entry name" value="DUF4126"/>
</dbReference>
<proteinExistence type="predicted"/>
<dbReference type="Proteomes" id="UP000612899">
    <property type="component" value="Unassembled WGS sequence"/>
</dbReference>
<keyword evidence="1" id="KW-0812">Transmembrane</keyword>
<protein>
    <submittedName>
        <fullName evidence="3">Membrane protein</fullName>
    </submittedName>
</protein>
<name>A0A8J3QJ22_9ACTN</name>
<dbReference type="Pfam" id="PF13548">
    <property type="entry name" value="DUF4126"/>
    <property type="match status" value="1"/>
</dbReference>
<dbReference type="EMBL" id="BONY01000085">
    <property type="protein sequence ID" value="GIH10131.1"/>
    <property type="molecule type" value="Genomic_DNA"/>
</dbReference>
<sequence>MLGHVLEALTGTGLATAAGLNAYIPLLIIGLLSRYTDLITLPGTWAWLDNGWVLSILFVLLAIEFVADKIPAVDTVNDVVQTFIRPTAGGMAFAAGSGSETITVENPADLFTQKLWIPIAIGVIISLTVHGAKATARPVMNVATVGVAAPVVSTAEDATSTGLSLIAIIVPILIIVCLIVMIWLFFRWRKRRRQRRLDRTNTIALPPLR</sequence>
<evidence type="ECO:0000259" key="2">
    <source>
        <dbReference type="Pfam" id="PF13548"/>
    </source>
</evidence>
<gene>
    <name evidence="3" type="ORF">Rhe02_81980</name>
</gene>
<feature type="transmembrane region" description="Helical" evidence="1">
    <location>
        <begin position="45"/>
        <end position="67"/>
    </location>
</feature>
<feature type="transmembrane region" description="Helical" evidence="1">
    <location>
        <begin position="139"/>
        <end position="155"/>
    </location>
</feature>
<evidence type="ECO:0000313" key="4">
    <source>
        <dbReference type="Proteomes" id="UP000612899"/>
    </source>
</evidence>
<reference evidence="3" key="1">
    <citation type="submission" date="2021-01" db="EMBL/GenBank/DDBJ databases">
        <title>Whole genome shotgun sequence of Rhizocola hellebori NBRC 109834.</title>
        <authorList>
            <person name="Komaki H."/>
            <person name="Tamura T."/>
        </authorList>
    </citation>
    <scope>NUCLEOTIDE SEQUENCE</scope>
    <source>
        <strain evidence="3">NBRC 109834</strain>
    </source>
</reference>
<evidence type="ECO:0000256" key="1">
    <source>
        <dbReference type="SAM" id="Phobius"/>
    </source>
</evidence>
<keyword evidence="1" id="KW-0472">Membrane</keyword>
<evidence type="ECO:0000313" key="3">
    <source>
        <dbReference type="EMBL" id="GIH10131.1"/>
    </source>
</evidence>
<feature type="domain" description="DUF4126" evidence="2">
    <location>
        <begin position="9"/>
        <end position="189"/>
    </location>
</feature>
<feature type="transmembrane region" description="Helical" evidence="1">
    <location>
        <begin position="161"/>
        <end position="186"/>
    </location>
</feature>
<keyword evidence="4" id="KW-1185">Reference proteome</keyword>
<dbReference type="AlphaFoldDB" id="A0A8J3QJ22"/>
<comment type="caution">
    <text evidence="3">The sequence shown here is derived from an EMBL/GenBank/DDBJ whole genome shotgun (WGS) entry which is preliminary data.</text>
</comment>